<comment type="caution">
    <text evidence="1">The sequence shown here is derived from an EMBL/GenBank/DDBJ whole genome shotgun (WGS) entry which is preliminary data.</text>
</comment>
<evidence type="ECO:0000313" key="1">
    <source>
        <dbReference type="EMBL" id="KAG7450098.1"/>
    </source>
</evidence>
<accession>A0A9P7W0R0</accession>
<keyword evidence="2" id="KW-1185">Reference proteome</keyword>
<proteinExistence type="predicted"/>
<gene>
    <name evidence="1" type="ORF">BT62DRAFT_623458</name>
</gene>
<evidence type="ECO:0000313" key="2">
    <source>
        <dbReference type="Proteomes" id="UP000812287"/>
    </source>
</evidence>
<sequence length="127" mass="14529">MAHSLITSSLLACSLDHVRSITEALPRVTECGINVIFPFLLCIVYPFSSSHWTISLVKVLQFRMVPCAQSRWWMFQSPVIVTGTPVGMFRSRSRHPRQSRERSGSLYMLMKTYLFSPHDMSSICTSR</sequence>
<dbReference type="EMBL" id="MU250527">
    <property type="protein sequence ID" value="KAG7450098.1"/>
    <property type="molecule type" value="Genomic_DNA"/>
</dbReference>
<protein>
    <submittedName>
        <fullName evidence="1">Uncharacterized protein</fullName>
    </submittedName>
</protein>
<reference evidence="1" key="1">
    <citation type="submission" date="2020-11" db="EMBL/GenBank/DDBJ databases">
        <title>Adaptations for nitrogen fixation in a non-lichenized fungal sporocarp promotes dispersal by wood-feeding termites.</title>
        <authorList>
            <consortium name="DOE Joint Genome Institute"/>
            <person name="Koch R.A."/>
            <person name="Yoon G."/>
            <person name="Arayal U."/>
            <person name="Lail K."/>
            <person name="Amirebrahimi M."/>
            <person name="Labutti K."/>
            <person name="Lipzen A."/>
            <person name="Riley R."/>
            <person name="Barry K."/>
            <person name="Henrissat B."/>
            <person name="Grigoriev I.V."/>
            <person name="Herr J.R."/>
            <person name="Aime M.C."/>
        </authorList>
    </citation>
    <scope>NUCLEOTIDE SEQUENCE</scope>
    <source>
        <strain evidence="1">MCA 3950</strain>
    </source>
</reference>
<organism evidence="1 2">
    <name type="scientific">Guyanagaster necrorhizus</name>
    <dbReference type="NCBI Taxonomy" id="856835"/>
    <lineage>
        <taxon>Eukaryota</taxon>
        <taxon>Fungi</taxon>
        <taxon>Dikarya</taxon>
        <taxon>Basidiomycota</taxon>
        <taxon>Agaricomycotina</taxon>
        <taxon>Agaricomycetes</taxon>
        <taxon>Agaricomycetidae</taxon>
        <taxon>Agaricales</taxon>
        <taxon>Marasmiineae</taxon>
        <taxon>Physalacriaceae</taxon>
        <taxon>Guyanagaster</taxon>
    </lineage>
</organism>
<name>A0A9P7W0R0_9AGAR</name>
<dbReference type="AlphaFoldDB" id="A0A9P7W0R0"/>
<dbReference type="GeneID" id="66103948"/>
<dbReference type="Proteomes" id="UP000812287">
    <property type="component" value="Unassembled WGS sequence"/>
</dbReference>
<dbReference type="RefSeq" id="XP_043043598.1">
    <property type="nucleotide sequence ID" value="XM_043181652.1"/>
</dbReference>